<evidence type="ECO:0000313" key="1">
    <source>
        <dbReference type="EnsemblMetazoa" id="GPPI048476-PA"/>
    </source>
</evidence>
<dbReference type="Gene3D" id="2.10.25.10">
    <property type="entry name" value="Laminin"/>
    <property type="match status" value="1"/>
</dbReference>
<dbReference type="VEuPathDB" id="VectorBase:GPPI048476"/>
<organism evidence="1 2">
    <name type="scientific">Glossina palpalis gambiensis</name>
    <dbReference type="NCBI Taxonomy" id="67801"/>
    <lineage>
        <taxon>Eukaryota</taxon>
        <taxon>Metazoa</taxon>
        <taxon>Ecdysozoa</taxon>
        <taxon>Arthropoda</taxon>
        <taxon>Hexapoda</taxon>
        <taxon>Insecta</taxon>
        <taxon>Pterygota</taxon>
        <taxon>Neoptera</taxon>
        <taxon>Endopterygota</taxon>
        <taxon>Diptera</taxon>
        <taxon>Brachycera</taxon>
        <taxon>Muscomorpha</taxon>
        <taxon>Hippoboscoidea</taxon>
        <taxon>Glossinidae</taxon>
        <taxon>Glossina</taxon>
    </lineage>
</organism>
<reference evidence="1" key="2">
    <citation type="submission" date="2020-05" db="UniProtKB">
        <authorList>
            <consortium name="EnsemblMetazoa"/>
        </authorList>
    </citation>
    <scope>IDENTIFICATION</scope>
    <source>
        <strain evidence="1">IAEA</strain>
    </source>
</reference>
<proteinExistence type="predicted"/>
<dbReference type="EnsemblMetazoa" id="GPPI048476-RA">
    <property type="protein sequence ID" value="GPPI048476-PA"/>
    <property type="gene ID" value="GPPI048476"/>
</dbReference>
<dbReference type="Proteomes" id="UP000092460">
    <property type="component" value="Unassembled WGS sequence"/>
</dbReference>
<dbReference type="EMBL" id="JXJN01025187">
    <property type="status" value="NOT_ANNOTATED_CDS"/>
    <property type="molecule type" value="Genomic_DNA"/>
</dbReference>
<keyword evidence="2" id="KW-1185">Reference proteome</keyword>
<accession>A0A1B0C3Z4</accession>
<dbReference type="SUPFAM" id="SSF57567">
    <property type="entry name" value="Serine protease inhibitors"/>
    <property type="match status" value="1"/>
</dbReference>
<name>A0A1B0C3Z4_9MUSC</name>
<reference evidence="2" key="1">
    <citation type="submission" date="2015-01" db="EMBL/GenBank/DDBJ databases">
        <authorList>
            <person name="Aksoy S."/>
            <person name="Warren W."/>
            <person name="Wilson R.K."/>
        </authorList>
    </citation>
    <scope>NUCLEOTIDE SEQUENCE [LARGE SCALE GENOMIC DNA]</scope>
    <source>
        <strain evidence="2">IAEA</strain>
    </source>
</reference>
<dbReference type="AlphaFoldDB" id="A0A1B0C3Z4"/>
<evidence type="ECO:0000313" key="2">
    <source>
        <dbReference type="Proteomes" id="UP000092460"/>
    </source>
</evidence>
<sequence>MSLKSLLMNNCRNILPIPIISPAQMCRIRLEKLSLNLHYFSADCLNIPAMHASLLRCLYLDGVLPMLKKKDLASRIQLKETFEKLTQLEATQYKNAVIHLNFLSNKLPRLHWFINYVHPDDLLDTLLPKTNKTLTELKLSGLYLDGEAFCALTQRLPNLTNMCPKNEEFKCRSACQVECSTLGESCTIVNKNRNEACYYKEGPARNGTGTCVPLQECP</sequence>
<dbReference type="InterPro" id="IPR036084">
    <property type="entry name" value="Ser_inhib-like_sf"/>
</dbReference>
<dbReference type="CDD" id="cd19941">
    <property type="entry name" value="TIL"/>
    <property type="match status" value="1"/>
</dbReference>
<protein>
    <submittedName>
        <fullName evidence="1">Uncharacterized protein</fullName>
    </submittedName>
</protein>